<comment type="caution">
    <text evidence="4">The sequence shown here is derived from an EMBL/GenBank/DDBJ whole genome shotgun (WGS) entry which is preliminary data.</text>
</comment>
<dbReference type="CDD" id="cd13709">
    <property type="entry name" value="PBP2_YxeM"/>
    <property type="match status" value="1"/>
</dbReference>
<dbReference type="SUPFAM" id="SSF53850">
    <property type="entry name" value="Periplasmic binding protein-like II"/>
    <property type="match status" value="1"/>
</dbReference>
<gene>
    <name evidence="4" type="ORF">N495_06070</name>
</gene>
<dbReference type="AlphaFoldDB" id="A0A0D1AJ77"/>
<feature type="chain" id="PRO_5002226938" evidence="2">
    <location>
        <begin position="28"/>
        <end position="274"/>
    </location>
</feature>
<feature type="signal peptide" evidence="2">
    <location>
        <begin position="1"/>
        <end position="27"/>
    </location>
</feature>
<dbReference type="PATRIC" id="fig|1379739.3.peg.1543"/>
<evidence type="ECO:0000313" key="4">
    <source>
        <dbReference type="EMBL" id="KIS23169.1"/>
    </source>
</evidence>
<organism evidence="4 5">
    <name type="scientific">Clostridium botulinum B2 450</name>
    <dbReference type="NCBI Taxonomy" id="1379739"/>
    <lineage>
        <taxon>Bacteria</taxon>
        <taxon>Bacillati</taxon>
        <taxon>Bacillota</taxon>
        <taxon>Clostridia</taxon>
        <taxon>Eubacteriales</taxon>
        <taxon>Clostridiaceae</taxon>
        <taxon>Clostridium</taxon>
    </lineage>
</organism>
<sequence>MNIKKFKKIILSMSLVVTLGVGLTACAQKNKEINENKNTIKIGTSGQYYPFTFIDKDSNKVQGFEIDIWEEIGKRTGYKPEFKVADWTGIMGMLDTGKIDTVANEITVTDKKKEKYYFSKPYVYSGVQLATKKGNNNIKSLKDLEGKTVATQVGTNYSKSIEDYNNKNKGKDIKTKQYNSFSGMFQDVDLGRVDALIEDKLACLVNIKKSGLNLQLAGEPIEEMENAYPFVKKDENREKIEKINKALDDMKKDGTLQNISKKWFGENVTEKSKK</sequence>
<dbReference type="HOGENOM" id="CLU_019602_18_5_9"/>
<dbReference type="Proteomes" id="UP000032250">
    <property type="component" value="Unassembled WGS sequence"/>
</dbReference>
<dbReference type="PROSITE" id="PS51257">
    <property type="entry name" value="PROKAR_LIPOPROTEIN"/>
    <property type="match status" value="1"/>
</dbReference>
<feature type="domain" description="Solute-binding protein family 3/N-terminal" evidence="3">
    <location>
        <begin position="39"/>
        <end position="267"/>
    </location>
</feature>
<proteinExistence type="predicted"/>
<dbReference type="OrthoDB" id="8613538at2"/>
<dbReference type="RefSeq" id="WP_080333505.1">
    <property type="nucleotide sequence ID" value="NZ_JXSU01000007.1"/>
</dbReference>
<dbReference type="SMART" id="SM00062">
    <property type="entry name" value="PBPb"/>
    <property type="match status" value="1"/>
</dbReference>
<evidence type="ECO:0000259" key="3">
    <source>
        <dbReference type="SMART" id="SM00062"/>
    </source>
</evidence>
<protein>
    <submittedName>
        <fullName evidence="4">Amino acid ABC transporter substrate-binding protein</fullName>
    </submittedName>
</protein>
<keyword evidence="1 2" id="KW-0732">Signal</keyword>
<dbReference type="InterPro" id="IPR001638">
    <property type="entry name" value="Solute-binding_3/MltF_N"/>
</dbReference>
<dbReference type="Gene3D" id="3.40.190.10">
    <property type="entry name" value="Periplasmic binding protein-like II"/>
    <property type="match status" value="2"/>
</dbReference>
<evidence type="ECO:0000256" key="1">
    <source>
        <dbReference type="ARBA" id="ARBA00022729"/>
    </source>
</evidence>
<accession>A0A0D1AJ77</accession>
<dbReference type="PANTHER" id="PTHR35936:SF19">
    <property type="entry name" value="AMINO-ACID-BINDING PROTEIN YXEM-RELATED"/>
    <property type="match status" value="1"/>
</dbReference>
<name>A0A0D1AJ77_CLOBO</name>
<reference evidence="4 5" key="1">
    <citation type="submission" date="2014-06" db="EMBL/GenBank/DDBJ databases">
        <title>Genome characterization of distinct group I Clostridium botulinum lineages.</title>
        <authorList>
            <person name="Giordani F."/>
            <person name="Anselmo A."/>
            <person name="Fillo S."/>
            <person name="Palozzi A.M."/>
            <person name="Fortunato A."/>
            <person name="Gentile B."/>
            <person name="Ciammaruconi A."/>
            <person name="Anniballi F."/>
            <person name="De Medici D."/>
            <person name="Lista F."/>
        </authorList>
    </citation>
    <scope>NUCLEOTIDE SEQUENCE [LARGE SCALE GENOMIC DNA]</scope>
    <source>
        <strain evidence="4 5">B2 450</strain>
    </source>
</reference>
<dbReference type="Pfam" id="PF00497">
    <property type="entry name" value="SBP_bac_3"/>
    <property type="match status" value="1"/>
</dbReference>
<dbReference type="EMBL" id="JXSU01000007">
    <property type="protein sequence ID" value="KIS23169.1"/>
    <property type="molecule type" value="Genomic_DNA"/>
</dbReference>
<dbReference type="PANTHER" id="PTHR35936">
    <property type="entry name" value="MEMBRANE-BOUND LYTIC MUREIN TRANSGLYCOSYLASE F"/>
    <property type="match status" value="1"/>
</dbReference>
<evidence type="ECO:0000313" key="5">
    <source>
        <dbReference type="Proteomes" id="UP000032250"/>
    </source>
</evidence>
<evidence type="ECO:0000256" key="2">
    <source>
        <dbReference type="SAM" id="SignalP"/>
    </source>
</evidence>